<dbReference type="SUPFAM" id="SSF55008">
    <property type="entry name" value="HMA, heavy metal-associated domain"/>
    <property type="match status" value="1"/>
</dbReference>
<dbReference type="InterPro" id="IPR018303">
    <property type="entry name" value="ATPase_P-typ_P_site"/>
</dbReference>
<dbReference type="InterPro" id="IPR036163">
    <property type="entry name" value="HMA_dom_sf"/>
</dbReference>
<keyword evidence="16" id="KW-1185">Reference proteome</keyword>
<gene>
    <name evidence="15" type="primary">cadA</name>
    <name evidence="15" type="ORF">I0Q91_08765</name>
</gene>
<feature type="transmembrane region" description="Helical" evidence="13">
    <location>
        <begin position="659"/>
        <end position="677"/>
    </location>
</feature>
<evidence type="ECO:0000256" key="5">
    <source>
        <dbReference type="ARBA" id="ARBA00022723"/>
    </source>
</evidence>
<dbReference type="PRINTS" id="PR00119">
    <property type="entry name" value="CATATPASE"/>
</dbReference>
<dbReference type="GO" id="GO:0046872">
    <property type="term" value="F:metal ion binding"/>
    <property type="evidence" value="ECO:0007669"/>
    <property type="project" value="UniProtKB-KW"/>
</dbReference>
<keyword evidence="5 13" id="KW-0479">Metal-binding</keyword>
<accession>A0A931AQN1</accession>
<evidence type="ECO:0000313" key="15">
    <source>
        <dbReference type="EMBL" id="MBF8437167.1"/>
    </source>
</evidence>
<dbReference type="InterPro" id="IPR027256">
    <property type="entry name" value="P-typ_ATPase_IB"/>
</dbReference>
<evidence type="ECO:0000256" key="6">
    <source>
        <dbReference type="ARBA" id="ARBA00022741"/>
    </source>
</evidence>
<dbReference type="Gene3D" id="2.70.150.10">
    <property type="entry name" value="Calcium-transporting ATPase, cytoplasmic transduction domain A"/>
    <property type="match status" value="1"/>
</dbReference>
<dbReference type="InterPro" id="IPR059000">
    <property type="entry name" value="ATPase_P-type_domA"/>
</dbReference>
<evidence type="ECO:0000256" key="11">
    <source>
        <dbReference type="ARBA" id="ARBA00039103"/>
    </source>
</evidence>
<dbReference type="NCBIfam" id="TIGR01494">
    <property type="entry name" value="ATPase_P-type"/>
    <property type="match status" value="2"/>
</dbReference>
<dbReference type="InterPro" id="IPR006121">
    <property type="entry name" value="HMA_dom"/>
</dbReference>
<dbReference type="GO" id="GO:0005524">
    <property type="term" value="F:ATP binding"/>
    <property type="evidence" value="ECO:0007669"/>
    <property type="project" value="UniProtKB-UniRule"/>
</dbReference>
<keyword evidence="7 13" id="KW-0067">ATP-binding</keyword>
<dbReference type="NCBIfam" id="TIGR01525">
    <property type="entry name" value="ATPase-IB_hvy"/>
    <property type="match status" value="1"/>
</dbReference>
<dbReference type="InterPro" id="IPR051014">
    <property type="entry name" value="Cation_Transport_ATPase_IB"/>
</dbReference>
<feature type="transmembrane region" description="Helical" evidence="13">
    <location>
        <begin position="123"/>
        <end position="143"/>
    </location>
</feature>
<dbReference type="InterPro" id="IPR023214">
    <property type="entry name" value="HAD_sf"/>
</dbReference>
<keyword evidence="6 13" id="KW-0547">Nucleotide-binding</keyword>
<keyword evidence="13" id="KW-1003">Cell membrane</keyword>
<evidence type="ECO:0000313" key="16">
    <source>
        <dbReference type="Proteomes" id="UP000621436"/>
    </source>
</evidence>
<dbReference type="Pfam" id="PF00702">
    <property type="entry name" value="Hydrolase"/>
    <property type="match status" value="1"/>
</dbReference>
<comment type="caution">
    <text evidence="15">The sequence shown here is derived from an EMBL/GenBank/DDBJ whole genome shotgun (WGS) entry which is preliminary data.</text>
</comment>
<dbReference type="PROSITE" id="PS00154">
    <property type="entry name" value="ATPASE_E1_E2"/>
    <property type="match status" value="1"/>
</dbReference>
<evidence type="ECO:0000256" key="8">
    <source>
        <dbReference type="ARBA" id="ARBA00022967"/>
    </source>
</evidence>
<evidence type="ECO:0000256" key="9">
    <source>
        <dbReference type="ARBA" id="ARBA00022989"/>
    </source>
</evidence>
<keyword evidence="9 13" id="KW-1133">Transmembrane helix</keyword>
<reference evidence="15" key="1">
    <citation type="submission" date="2020-11" db="EMBL/GenBank/DDBJ databases">
        <title>Halonatronomonas betainensis gen. nov., sp. nov. a novel haloalkaliphilic representative of the family Halanaerobiacae capable of betaine degradation.</title>
        <authorList>
            <person name="Boltyanskaya Y."/>
            <person name="Kevbrin V."/>
            <person name="Detkova E."/>
            <person name="Grouzdev D.S."/>
            <person name="Koziaeva V."/>
            <person name="Zhilina T."/>
        </authorList>
    </citation>
    <scope>NUCLEOTIDE SEQUENCE</scope>
    <source>
        <strain evidence="15">Z-7014</strain>
    </source>
</reference>
<feature type="domain" description="P-type ATPase A" evidence="14">
    <location>
        <begin position="209"/>
        <end position="310"/>
    </location>
</feature>
<dbReference type="InterPro" id="IPR044492">
    <property type="entry name" value="P_typ_ATPase_HD_dom"/>
</dbReference>
<evidence type="ECO:0000256" key="1">
    <source>
        <dbReference type="ARBA" id="ARBA00004141"/>
    </source>
</evidence>
<dbReference type="Proteomes" id="UP000621436">
    <property type="component" value="Unassembled WGS sequence"/>
</dbReference>
<dbReference type="PANTHER" id="PTHR48085">
    <property type="entry name" value="CADMIUM/ZINC-TRANSPORTING ATPASE HMA2-RELATED"/>
    <property type="match status" value="1"/>
</dbReference>
<feature type="transmembrane region" description="Helical" evidence="13">
    <location>
        <begin position="100"/>
        <end position="117"/>
    </location>
</feature>
<comment type="catalytic activity">
    <reaction evidence="12">
        <text>Cd(2+)(in) + ATP + H2O = Cd(2+)(out) + ADP + phosphate + H(+)</text>
        <dbReference type="Rhea" id="RHEA:12132"/>
        <dbReference type="ChEBI" id="CHEBI:15377"/>
        <dbReference type="ChEBI" id="CHEBI:15378"/>
        <dbReference type="ChEBI" id="CHEBI:30616"/>
        <dbReference type="ChEBI" id="CHEBI:43474"/>
        <dbReference type="ChEBI" id="CHEBI:48775"/>
        <dbReference type="ChEBI" id="CHEBI:456216"/>
        <dbReference type="EC" id="7.2.2.21"/>
    </reaction>
</comment>
<dbReference type="PANTHER" id="PTHR48085:SF5">
    <property type="entry name" value="CADMIUM_ZINC-TRANSPORTING ATPASE HMA4-RELATED"/>
    <property type="match status" value="1"/>
</dbReference>
<name>A0A931AQN1_9FIRM</name>
<keyword evidence="8" id="KW-1278">Translocase</keyword>
<dbReference type="RefSeq" id="WP_270454127.1">
    <property type="nucleotide sequence ID" value="NZ_JADPIE010000004.1"/>
</dbReference>
<dbReference type="InterPro" id="IPR023299">
    <property type="entry name" value="ATPase_P-typ_cyto_dom_N"/>
</dbReference>
<dbReference type="Gene3D" id="3.40.1110.10">
    <property type="entry name" value="Calcium-transporting ATPase, cytoplasmic domain N"/>
    <property type="match status" value="1"/>
</dbReference>
<evidence type="ECO:0000256" key="12">
    <source>
        <dbReference type="ARBA" id="ARBA00049338"/>
    </source>
</evidence>
<dbReference type="PRINTS" id="PR00941">
    <property type="entry name" value="CDATPASE"/>
</dbReference>
<dbReference type="InterPro" id="IPR023298">
    <property type="entry name" value="ATPase_P-typ_TM_dom_sf"/>
</dbReference>
<evidence type="ECO:0000256" key="3">
    <source>
        <dbReference type="ARBA" id="ARBA00022539"/>
    </source>
</evidence>
<dbReference type="SFLD" id="SFLDS00003">
    <property type="entry name" value="Haloacid_Dehalogenase"/>
    <property type="match status" value="1"/>
</dbReference>
<keyword evidence="10 13" id="KW-0472">Membrane</keyword>
<evidence type="ECO:0000259" key="14">
    <source>
        <dbReference type="Pfam" id="PF00122"/>
    </source>
</evidence>
<dbReference type="Gene3D" id="3.40.50.1000">
    <property type="entry name" value="HAD superfamily/HAD-like"/>
    <property type="match status" value="1"/>
</dbReference>
<feature type="transmembrane region" description="Helical" evidence="13">
    <location>
        <begin position="360"/>
        <end position="384"/>
    </location>
</feature>
<comment type="subcellular location">
    <subcellularLocation>
        <location evidence="13">Cell membrane</location>
    </subcellularLocation>
    <subcellularLocation>
        <location evidence="1">Membrane</location>
        <topology evidence="1">Multi-pass membrane protein</topology>
    </subcellularLocation>
</comment>
<keyword evidence="4 13" id="KW-0812">Transmembrane</keyword>
<dbReference type="NCBIfam" id="TIGR01512">
    <property type="entry name" value="ATPase-IB2_Cd"/>
    <property type="match status" value="1"/>
</dbReference>
<dbReference type="InterPro" id="IPR008250">
    <property type="entry name" value="ATPase_P-typ_transduc_dom_A_sf"/>
</dbReference>
<dbReference type="SFLD" id="SFLDG00002">
    <property type="entry name" value="C1.7:_P-type_atpase_like"/>
    <property type="match status" value="1"/>
</dbReference>
<dbReference type="EMBL" id="JADPIE010000004">
    <property type="protein sequence ID" value="MBF8437167.1"/>
    <property type="molecule type" value="Genomic_DNA"/>
</dbReference>
<organism evidence="15 16">
    <name type="scientific">Halonatronomonas betaini</name>
    <dbReference type="NCBI Taxonomy" id="2778430"/>
    <lineage>
        <taxon>Bacteria</taxon>
        <taxon>Bacillati</taxon>
        <taxon>Bacillota</taxon>
        <taxon>Clostridia</taxon>
        <taxon>Halanaerobiales</taxon>
        <taxon>Halarsenatibacteraceae</taxon>
        <taxon>Halonatronomonas</taxon>
    </lineage>
</organism>
<evidence type="ECO:0000256" key="13">
    <source>
        <dbReference type="RuleBase" id="RU362081"/>
    </source>
</evidence>
<evidence type="ECO:0000256" key="4">
    <source>
        <dbReference type="ARBA" id="ARBA00022692"/>
    </source>
</evidence>
<evidence type="ECO:0000256" key="10">
    <source>
        <dbReference type="ARBA" id="ARBA00023136"/>
    </source>
</evidence>
<dbReference type="Gene3D" id="3.30.70.100">
    <property type="match status" value="1"/>
</dbReference>
<dbReference type="CDD" id="cd00371">
    <property type="entry name" value="HMA"/>
    <property type="match status" value="1"/>
</dbReference>
<evidence type="ECO:0000256" key="2">
    <source>
        <dbReference type="ARBA" id="ARBA00006024"/>
    </source>
</evidence>
<keyword evidence="3" id="KW-0104">Cadmium</keyword>
<dbReference type="GO" id="GO:0016887">
    <property type="term" value="F:ATP hydrolysis activity"/>
    <property type="evidence" value="ECO:0007669"/>
    <property type="project" value="InterPro"/>
</dbReference>
<evidence type="ECO:0000256" key="7">
    <source>
        <dbReference type="ARBA" id="ARBA00022840"/>
    </source>
</evidence>
<dbReference type="GO" id="GO:0005886">
    <property type="term" value="C:plasma membrane"/>
    <property type="evidence" value="ECO:0007669"/>
    <property type="project" value="UniProtKB-SubCell"/>
</dbReference>
<sequence length="714" mass="78251">MILNYRINGYYCSSCMDKVIDSINSLPGVIQAELNFSLDRIKIELKNDKIDNVESFDNQVKDLVDRYEPSATVEKVDDSKSSKNLNKFNENEKWYRDKKIHRLLLGVTFGLFGFLATRNNIDIYNINIGFYLIGYWLAGGSVVKQAARNLVSGKVFDENFLMSIATIGAMLIGEWPEAIAVMAFYKVGAYLQNRAVSSSKSSIRELLELKTDAVKVKTDNGEIIKKSAEEIEPGDRLVIGAGDKIPVDGRIIEGQSALNTSALTGESELRNVGPGDAVQSGMVNSSGSLIVEAEKLYKDSAVARIIKLVEEATGRKSKTEKFITKFARYYTPVVVLLALLVAIVPPLLGVGTFSTWVYRALIFLVISCPCALVISIPLSFFAGIGVSARQGILVQGSNFLEALADIKSVIYDKTGTLTEGKFKLANVELYNDFSEKEVLRAAISAEQYSNHALAEALQNEKERLDRLYDVQETTEFPGKGLEAVIDDQLIWIGSRGWLEEEKGLSFSENDNGGAEVLLAIDEKPAALFNFKDRLKPGIKEIVRNLKAKGLEQAILSGDRQQEVAEVAGQLGISYYSELLPEDKLSILEDIKSGQSKKEKLAYLGDGINDAPALARSDIGIAMGALGTDVAIDSADVVIMDDSLSKLLSAIDIADRTRRLVWQNIIMALGVKVVFMVLGSLGLAGLWAAVFADVGVALLAVFNSLRILWDYRLAE</sequence>
<comment type="similarity">
    <text evidence="2 13">Belongs to the cation transport ATPase (P-type) (TC 3.A.3) family. Type IB subfamily.</text>
</comment>
<proteinExistence type="inferred from homology"/>
<protein>
    <recommendedName>
        <fullName evidence="11">Cd(2+)-exporting ATPase</fullName>
        <ecNumber evidence="11">7.2.2.21</ecNumber>
    </recommendedName>
</protein>
<dbReference type="Pfam" id="PF00122">
    <property type="entry name" value="E1-E2_ATPase"/>
    <property type="match status" value="1"/>
</dbReference>
<feature type="transmembrane region" description="Helical" evidence="13">
    <location>
        <begin position="326"/>
        <end position="348"/>
    </location>
</feature>
<feature type="transmembrane region" description="Helical" evidence="13">
    <location>
        <begin position="683"/>
        <end position="708"/>
    </location>
</feature>
<dbReference type="AlphaFoldDB" id="A0A931AQN1"/>
<dbReference type="GO" id="GO:0008551">
    <property type="term" value="F:P-type cadmium transporter activity"/>
    <property type="evidence" value="ECO:0007669"/>
    <property type="project" value="UniProtKB-EC"/>
</dbReference>
<dbReference type="SUPFAM" id="SSF56784">
    <property type="entry name" value="HAD-like"/>
    <property type="match status" value="1"/>
</dbReference>
<dbReference type="InterPro" id="IPR001757">
    <property type="entry name" value="P_typ_ATPase"/>
</dbReference>
<dbReference type="EC" id="7.2.2.21" evidence="11"/>
<dbReference type="SUPFAM" id="SSF81653">
    <property type="entry name" value="Calcium ATPase, transduction domain A"/>
    <property type="match status" value="1"/>
</dbReference>
<dbReference type="SUPFAM" id="SSF81665">
    <property type="entry name" value="Calcium ATPase, transmembrane domain M"/>
    <property type="match status" value="1"/>
</dbReference>
<dbReference type="SFLD" id="SFLDF00027">
    <property type="entry name" value="p-type_atpase"/>
    <property type="match status" value="1"/>
</dbReference>
<dbReference type="InterPro" id="IPR036412">
    <property type="entry name" value="HAD-like_sf"/>
</dbReference>